<name>A0ABX1ZST6_9BACL</name>
<gene>
    <name evidence="4" type="ORF">GC097_19035</name>
</gene>
<dbReference type="InterPro" id="IPR013324">
    <property type="entry name" value="RNA_pol_sigma_r3/r4-like"/>
</dbReference>
<dbReference type="Gene3D" id="1.10.10.10">
    <property type="entry name" value="Winged helix-like DNA-binding domain superfamily/Winged helix DNA-binding domain"/>
    <property type="match status" value="1"/>
</dbReference>
<dbReference type="Gene3D" id="3.10.450.50">
    <property type="match status" value="1"/>
</dbReference>
<evidence type="ECO:0000259" key="3">
    <source>
        <dbReference type="Pfam" id="PF08281"/>
    </source>
</evidence>
<organism evidence="4 5">
    <name type="scientific">Paenibacillus planticolens</name>
    <dbReference type="NCBI Taxonomy" id="2654976"/>
    <lineage>
        <taxon>Bacteria</taxon>
        <taxon>Bacillati</taxon>
        <taxon>Bacillota</taxon>
        <taxon>Bacilli</taxon>
        <taxon>Bacillales</taxon>
        <taxon>Paenibacillaceae</taxon>
        <taxon>Paenibacillus</taxon>
    </lineage>
</organism>
<dbReference type="PANTHER" id="PTHR30173:SF36">
    <property type="entry name" value="ECF RNA POLYMERASE SIGMA FACTOR SIGJ"/>
    <property type="match status" value="1"/>
</dbReference>
<comment type="subunit">
    <text evidence="1">Interacts transiently with the RNA polymerase catalytic core formed by RpoA, RpoB, RpoC and RpoZ (2 alpha, 1 beta, 1 beta' and 1 omega subunit) to form the RNA polymerase holoenzyme that can initiate transcription.</text>
</comment>
<dbReference type="InterPro" id="IPR036388">
    <property type="entry name" value="WH-like_DNA-bd_sf"/>
</dbReference>
<evidence type="ECO:0000313" key="5">
    <source>
        <dbReference type="Proteomes" id="UP000618579"/>
    </source>
</evidence>
<sequence length="289" mass="32955">MEEYYRTYKKLLFSVAYRMLGSVSDSEDILQEMFISLQTMDTEHITNMKSYLVKMVTNRCLNELKSARKQRELYIGPWLPEPQVHEIGHNPLDRLEQEETVNYAFLVLLQKLSAMERAVFVLREVLGYEYGEVAEMLQKTEHNCRKIYSRAKLKIGSGGEAPAQLTGDTEPLAQLYLRAVNTGDFKNFVSMLTNDAVLVSDGGGKKRAALKPIFGKERIQAFLEGIAAKGALQGDWRLLDINGQTGLVLIQERKPVKIISFHWYAGQQQALEVYLIVNPDKLEKLESFL</sequence>
<dbReference type="InterPro" id="IPR013249">
    <property type="entry name" value="RNA_pol_sigma70_r4_t2"/>
</dbReference>
<accession>A0ABX1ZST6</accession>
<dbReference type="PANTHER" id="PTHR30173">
    <property type="entry name" value="SIGMA 19 FACTOR"/>
    <property type="match status" value="1"/>
</dbReference>
<dbReference type="Gene3D" id="1.10.1740.10">
    <property type="match status" value="1"/>
</dbReference>
<keyword evidence="5" id="KW-1185">Reference proteome</keyword>
<comment type="caution">
    <text evidence="4">The sequence shown here is derived from an EMBL/GenBank/DDBJ whole genome shotgun (WGS) entry which is preliminary data.</text>
</comment>
<reference evidence="4 5" key="1">
    <citation type="submission" date="2019-10" db="EMBL/GenBank/DDBJ databases">
        <title>Description of Paenibacillus pedi sp. nov.</title>
        <authorList>
            <person name="Carlier A."/>
            <person name="Qi S."/>
        </authorList>
    </citation>
    <scope>NUCLEOTIDE SEQUENCE [LARGE SCALE GENOMIC DNA]</scope>
    <source>
        <strain evidence="4 5">LMG 31457</strain>
    </source>
</reference>
<dbReference type="SUPFAM" id="SSF54427">
    <property type="entry name" value="NTF2-like"/>
    <property type="match status" value="1"/>
</dbReference>
<dbReference type="InterPro" id="IPR007627">
    <property type="entry name" value="RNA_pol_sigma70_r2"/>
</dbReference>
<feature type="domain" description="RNA polymerase sigma factor 70 region 4 type 2" evidence="3">
    <location>
        <begin position="105"/>
        <end position="155"/>
    </location>
</feature>
<dbReference type="NCBIfam" id="TIGR02937">
    <property type="entry name" value="sigma70-ECF"/>
    <property type="match status" value="1"/>
</dbReference>
<dbReference type="Pfam" id="PF04542">
    <property type="entry name" value="Sigma70_r2"/>
    <property type="match status" value="1"/>
</dbReference>
<proteinExistence type="predicted"/>
<evidence type="ECO:0000256" key="1">
    <source>
        <dbReference type="ARBA" id="ARBA00011344"/>
    </source>
</evidence>
<dbReference type="Pfam" id="PF08281">
    <property type="entry name" value="Sigma70_r4_2"/>
    <property type="match status" value="1"/>
</dbReference>
<dbReference type="InterPro" id="IPR013325">
    <property type="entry name" value="RNA_pol_sigma_r2"/>
</dbReference>
<dbReference type="InterPro" id="IPR052704">
    <property type="entry name" value="ECF_Sigma-70_Domain"/>
</dbReference>
<evidence type="ECO:0000313" key="4">
    <source>
        <dbReference type="EMBL" id="NOV02105.1"/>
    </source>
</evidence>
<dbReference type="InterPro" id="IPR014284">
    <property type="entry name" value="RNA_pol_sigma-70_dom"/>
</dbReference>
<dbReference type="SUPFAM" id="SSF88659">
    <property type="entry name" value="Sigma3 and sigma4 domains of RNA polymerase sigma factors"/>
    <property type="match status" value="1"/>
</dbReference>
<evidence type="ECO:0000259" key="2">
    <source>
        <dbReference type="Pfam" id="PF04542"/>
    </source>
</evidence>
<dbReference type="InterPro" id="IPR032710">
    <property type="entry name" value="NTF2-like_dom_sf"/>
</dbReference>
<dbReference type="Proteomes" id="UP000618579">
    <property type="component" value="Unassembled WGS sequence"/>
</dbReference>
<dbReference type="EMBL" id="WHNZ01000042">
    <property type="protein sequence ID" value="NOV02105.1"/>
    <property type="molecule type" value="Genomic_DNA"/>
</dbReference>
<protein>
    <submittedName>
        <fullName evidence="4">Sigma-70 family RNA polymerase sigma factor</fullName>
    </submittedName>
</protein>
<feature type="domain" description="RNA polymerase sigma-70 region 2" evidence="2">
    <location>
        <begin position="5"/>
        <end position="69"/>
    </location>
</feature>
<dbReference type="SUPFAM" id="SSF88946">
    <property type="entry name" value="Sigma2 domain of RNA polymerase sigma factors"/>
    <property type="match status" value="1"/>
</dbReference>
<dbReference type="NCBIfam" id="NF007214">
    <property type="entry name" value="PRK09636.1"/>
    <property type="match status" value="1"/>
</dbReference>